<dbReference type="PANTHER" id="PTHR24296">
    <property type="entry name" value="CYTOCHROME P450"/>
    <property type="match status" value="1"/>
</dbReference>
<dbReference type="EMBL" id="CAMGYJ010000008">
    <property type="protein sequence ID" value="CAI0457829.1"/>
    <property type="molecule type" value="Genomic_DNA"/>
</dbReference>
<dbReference type="AlphaFoldDB" id="A0AAV0NGU8"/>
<feature type="binding site" description="axial binding residue" evidence="8">
    <location>
        <position position="356"/>
    </location>
    <ligand>
        <name>heme</name>
        <dbReference type="ChEBI" id="CHEBI:30413"/>
    </ligand>
    <ligandPart>
        <name>Fe</name>
        <dbReference type="ChEBI" id="CHEBI:18248"/>
    </ligandPart>
</feature>
<sequence length="410" mass="47450">MGSSPWTASRGFSRGRRSSYSCKNKRYRLLMEKAAHDKLENGIFPVLDHLADNESKIVDLQDVFQRFTFDVICMTVLGYNPSSLNIDLQDVPLAKAFDDIDKGMFERHVVPETMWKLQRLLGLGAEKRLAVATERFDKFLYDFISSRREKIVRQQTRMDKEESVDLLTAHIEGETRKEDVVEYSTFKDDKLLRDMVINLLAAGRSTIAVALVWFFWSMANNPRVESKVLAELAANPPAAHHSDHSSCRRRQSRLYREEEVNRLVYLHATVAETLRLYTPTPMNHKWARETDVLPSGHRVRAKTRIFVSMYAMGRMKGIWGEDCREFKPERWITERGGIRYVPSHQFTTFSGGPRSCLGKEVSLIQLKMVVAAILWRYKFQVVEGHRVSYTMSTVLQMENELRVSVSRRST</sequence>
<keyword evidence="3 8" id="KW-0349">Heme</keyword>
<keyword evidence="4 8" id="KW-0479">Metal-binding</keyword>
<dbReference type="InterPro" id="IPR001128">
    <property type="entry name" value="Cyt_P450"/>
</dbReference>
<evidence type="ECO:0000256" key="7">
    <source>
        <dbReference type="ARBA" id="ARBA00023033"/>
    </source>
</evidence>
<keyword evidence="6 8" id="KW-0408">Iron</keyword>
<dbReference type="SUPFAM" id="SSF48264">
    <property type="entry name" value="Cytochrome P450"/>
    <property type="match status" value="1"/>
</dbReference>
<comment type="caution">
    <text evidence="10">The sequence shown here is derived from an EMBL/GenBank/DDBJ whole genome shotgun (WGS) entry which is preliminary data.</text>
</comment>
<dbReference type="GO" id="GO:0004497">
    <property type="term" value="F:monooxygenase activity"/>
    <property type="evidence" value="ECO:0007669"/>
    <property type="project" value="UniProtKB-KW"/>
</dbReference>
<protein>
    <recommendedName>
        <fullName evidence="12">Cytochrome P450</fullName>
    </recommendedName>
</protein>
<dbReference type="Gene3D" id="1.10.630.10">
    <property type="entry name" value="Cytochrome P450"/>
    <property type="match status" value="1"/>
</dbReference>
<gene>
    <name evidence="10" type="ORF">LITE_LOCUS33287</name>
</gene>
<reference evidence="10" key="1">
    <citation type="submission" date="2022-08" db="EMBL/GenBank/DDBJ databases">
        <authorList>
            <person name="Gutierrez-Valencia J."/>
        </authorList>
    </citation>
    <scope>NUCLEOTIDE SEQUENCE</scope>
</reference>
<evidence type="ECO:0000256" key="3">
    <source>
        <dbReference type="ARBA" id="ARBA00022617"/>
    </source>
</evidence>
<dbReference type="PRINTS" id="PR00385">
    <property type="entry name" value="P450"/>
</dbReference>
<dbReference type="InterPro" id="IPR002401">
    <property type="entry name" value="Cyt_P450_E_grp-I"/>
</dbReference>
<evidence type="ECO:0008006" key="12">
    <source>
        <dbReference type="Google" id="ProtNLM"/>
    </source>
</evidence>
<dbReference type="GO" id="GO:0006629">
    <property type="term" value="P:lipid metabolic process"/>
    <property type="evidence" value="ECO:0007669"/>
    <property type="project" value="UniProtKB-ARBA"/>
</dbReference>
<keyword evidence="7 9" id="KW-0503">Monooxygenase</keyword>
<dbReference type="InterPro" id="IPR036396">
    <property type="entry name" value="Cyt_P450_sf"/>
</dbReference>
<comment type="similarity">
    <text evidence="2 9">Belongs to the cytochrome P450 family.</text>
</comment>
<dbReference type="PRINTS" id="PR00463">
    <property type="entry name" value="EP450I"/>
</dbReference>
<keyword evidence="11" id="KW-1185">Reference proteome</keyword>
<dbReference type="GO" id="GO:0020037">
    <property type="term" value="F:heme binding"/>
    <property type="evidence" value="ECO:0007669"/>
    <property type="project" value="InterPro"/>
</dbReference>
<evidence type="ECO:0000256" key="6">
    <source>
        <dbReference type="ARBA" id="ARBA00023004"/>
    </source>
</evidence>
<evidence type="ECO:0000256" key="8">
    <source>
        <dbReference type="PIRSR" id="PIRSR602401-1"/>
    </source>
</evidence>
<dbReference type="GO" id="GO:0005506">
    <property type="term" value="F:iron ion binding"/>
    <property type="evidence" value="ECO:0007669"/>
    <property type="project" value="InterPro"/>
</dbReference>
<keyword evidence="5 9" id="KW-0560">Oxidoreductase</keyword>
<dbReference type="GO" id="GO:0016705">
    <property type="term" value="F:oxidoreductase activity, acting on paired donors, with incorporation or reduction of molecular oxygen"/>
    <property type="evidence" value="ECO:0007669"/>
    <property type="project" value="InterPro"/>
</dbReference>
<dbReference type="InterPro" id="IPR017972">
    <property type="entry name" value="Cyt_P450_CS"/>
</dbReference>
<evidence type="ECO:0000256" key="1">
    <source>
        <dbReference type="ARBA" id="ARBA00001971"/>
    </source>
</evidence>
<accession>A0AAV0NGU8</accession>
<proteinExistence type="inferred from homology"/>
<comment type="cofactor">
    <cofactor evidence="1 8">
        <name>heme</name>
        <dbReference type="ChEBI" id="CHEBI:30413"/>
    </cofactor>
</comment>
<evidence type="ECO:0000256" key="5">
    <source>
        <dbReference type="ARBA" id="ARBA00023002"/>
    </source>
</evidence>
<evidence type="ECO:0000313" key="10">
    <source>
        <dbReference type="EMBL" id="CAI0457829.1"/>
    </source>
</evidence>
<organism evidence="10 11">
    <name type="scientific">Linum tenue</name>
    <dbReference type="NCBI Taxonomy" id="586396"/>
    <lineage>
        <taxon>Eukaryota</taxon>
        <taxon>Viridiplantae</taxon>
        <taxon>Streptophyta</taxon>
        <taxon>Embryophyta</taxon>
        <taxon>Tracheophyta</taxon>
        <taxon>Spermatophyta</taxon>
        <taxon>Magnoliopsida</taxon>
        <taxon>eudicotyledons</taxon>
        <taxon>Gunneridae</taxon>
        <taxon>Pentapetalae</taxon>
        <taxon>rosids</taxon>
        <taxon>fabids</taxon>
        <taxon>Malpighiales</taxon>
        <taxon>Linaceae</taxon>
        <taxon>Linum</taxon>
    </lineage>
</organism>
<evidence type="ECO:0000256" key="4">
    <source>
        <dbReference type="ARBA" id="ARBA00022723"/>
    </source>
</evidence>
<name>A0AAV0NGU8_9ROSI</name>
<dbReference type="Pfam" id="PF00067">
    <property type="entry name" value="p450"/>
    <property type="match status" value="1"/>
</dbReference>
<evidence type="ECO:0000256" key="2">
    <source>
        <dbReference type="ARBA" id="ARBA00010617"/>
    </source>
</evidence>
<evidence type="ECO:0000313" key="11">
    <source>
        <dbReference type="Proteomes" id="UP001154282"/>
    </source>
</evidence>
<dbReference type="Proteomes" id="UP001154282">
    <property type="component" value="Unassembled WGS sequence"/>
</dbReference>
<evidence type="ECO:0000256" key="9">
    <source>
        <dbReference type="RuleBase" id="RU000461"/>
    </source>
</evidence>
<dbReference type="PROSITE" id="PS00086">
    <property type="entry name" value="CYTOCHROME_P450"/>
    <property type="match status" value="1"/>
</dbReference>